<dbReference type="Proteomes" id="UP001056429">
    <property type="component" value="Unassembled WGS sequence"/>
</dbReference>
<feature type="transmembrane region" description="Helical" evidence="14">
    <location>
        <begin position="425"/>
        <end position="442"/>
    </location>
</feature>
<feature type="transmembrane region" description="Helical" evidence="14">
    <location>
        <begin position="127"/>
        <end position="148"/>
    </location>
</feature>
<comment type="similarity">
    <text evidence="2 13">Belongs to the sodium:solute symporter (SSF) (TC 2.A.21) family.</text>
</comment>
<dbReference type="NCBIfam" id="TIGR00813">
    <property type="entry name" value="sss"/>
    <property type="match status" value="1"/>
</dbReference>
<dbReference type="GO" id="GO:0031402">
    <property type="term" value="F:sodium ion binding"/>
    <property type="evidence" value="ECO:0007669"/>
    <property type="project" value="UniProtKB-UniRule"/>
</dbReference>
<dbReference type="InterPro" id="IPR050277">
    <property type="entry name" value="Sodium:Solute_Symporter"/>
</dbReference>
<sequence length="490" mass="53726">MVNFGGVLFVFVLYFIFMLSIGIYFFKKSNKSEDYLLGGRNLGGLVISLSAQASDMSGWLLMGLPGAAYVGGLQTFWIALGLFLGTFINWSFIAKRLRIYTEVSNNSITIPQYFHNRFKDNSNMLKISSSIIILIFFLIYTASGFVAGGKLFNSVFGISYTLSLTVGVIIIVLYTFLGGFLAVCWTDFFQGILMFFAIIIVPIMAVSSHGGTTEVFNALSHMPKEFLQIFNSDTIGVIAILSSLSWGIGYFGQPHILMRFMAIKNASEIKSAKKIAISWVFFSLIAAVLIGIIARITLAGTLNESASETVFIVLVKGLFNPYMAGLFLAAILAAIMSTADSQLLVAASSVSEDLYKTLLKRTIKDKELILVSRAAVIVIAVLAYVIALNPTNSIMDLVSYAWAGFGASFGPTIIISLYWRKMSRLSAILGIITGGVTTIIWKSLQGGIFDLYEMLPAFLLSCAVIIITTLVKEESNPKIQQEFNEFERSL</sequence>
<keyword evidence="11 14" id="KW-0739">Sodium transport</keyword>
<evidence type="ECO:0000313" key="15">
    <source>
        <dbReference type="EMBL" id="MCM1992180.1"/>
    </source>
</evidence>
<evidence type="ECO:0000256" key="7">
    <source>
        <dbReference type="ARBA" id="ARBA00022989"/>
    </source>
</evidence>
<comment type="function">
    <text evidence="14">Catalyzes the sodium-dependent uptake of extracellular L-proline.</text>
</comment>
<dbReference type="InterPro" id="IPR011851">
    <property type="entry name" value="Na/Pro_symporter"/>
</dbReference>
<keyword evidence="8 14" id="KW-0915">Sodium</keyword>
<keyword evidence="3 14" id="KW-0813">Transport</keyword>
<feature type="transmembrane region" description="Helical" evidence="14">
    <location>
        <begin position="6"/>
        <end position="26"/>
    </location>
</feature>
<dbReference type="Pfam" id="PF00474">
    <property type="entry name" value="SSF"/>
    <property type="match status" value="1"/>
</dbReference>
<evidence type="ECO:0000313" key="16">
    <source>
        <dbReference type="Proteomes" id="UP001056429"/>
    </source>
</evidence>
<evidence type="ECO:0000256" key="1">
    <source>
        <dbReference type="ARBA" id="ARBA00004651"/>
    </source>
</evidence>
<dbReference type="InterPro" id="IPR018212">
    <property type="entry name" value="Na/solute_symporter_CS"/>
</dbReference>
<evidence type="ECO:0000256" key="3">
    <source>
        <dbReference type="ARBA" id="ARBA00022448"/>
    </source>
</evidence>
<dbReference type="PROSITE" id="PS00456">
    <property type="entry name" value="NA_SOLUT_SYMP_1"/>
    <property type="match status" value="1"/>
</dbReference>
<evidence type="ECO:0000256" key="2">
    <source>
        <dbReference type="ARBA" id="ARBA00006434"/>
    </source>
</evidence>
<evidence type="ECO:0000256" key="9">
    <source>
        <dbReference type="ARBA" id="ARBA00023065"/>
    </source>
</evidence>
<dbReference type="CDD" id="cd11475">
    <property type="entry name" value="SLC5sbd_PutP"/>
    <property type="match status" value="1"/>
</dbReference>
<evidence type="ECO:0000256" key="11">
    <source>
        <dbReference type="ARBA" id="ARBA00023201"/>
    </source>
</evidence>
<keyword evidence="6 14" id="KW-0769">Symport</keyword>
<dbReference type="GO" id="GO:0015824">
    <property type="term" value="P:proline transport"/>
    <property type="evidence" value="ECO:0007669"/>
    <property type="project" value="UniProtKB-UniRule"/>
</dbReference>
<keyword evidence="16" id="KW-1185">Reference proteome</keyword>
<comment type="subcellular location">
    <subcellularLocation>
        <location evidence="1 14">Cell membrane</location>
        <topology evidence="1 14">Multi-pass membrane protein</topology>
    </subcellularLocation>
</comment>
<keyword evidence="14" id="KW-0029">Amino-acid transport</keyword>
<feature type="transmembrane region" description="Helical" evidence="14">
    <location>
        <begin position="192"/>
        <end position="209"/>
    </location>
</feature>
<proteinExistence type="inferred from homology"/>
<keyword evidence="9 14" id="KW-0406">Ion transport</keyword>
<evidence type="ECO:0000256" key="8">
    <source>
        <dbReference type="ARBA" id="ARBA00023053"/>
    </source>
</evidence>
<organism evidence="15 16">
    <name type="scientific">Oceanirhabdus seepicola</name>
    <dbReference type="NCBI Taxonomy" id="2828781"/>
    <lineage>
        <taxon>Bacteria</taxon>
        <taxon>Bacillati</taxon>
        <taxon>Bacillota</taxon>
        <taxon>Clostridia</taxon>
        <taxon>Eubacteriales</taxon>
        <taxon>Clostridiaceae</taxon>
        <taxon>Oceanirhabdus</taxon>
    </lineage>
</organism>
<comment type="caution">
    <text evidence="14">Lacks conserved residue(s) required for the propagation of feature annotation.</text>
</comment>
<dbReference type="InterPro" id="IPR001734">
    <property type="entry name" value="Na/solute_symporter"/>
</dbReference>
<accession>A0A9J6P7E2</accession>
<dbReference type="PROSITE" id="PS50283">
    <property type="entry name" value="NA_SOLUT_SYMP_3"/>
    <property type="match status" value="1"/>
</dbReference>
<evidence type="ECO:0000256" key="13">
    <source>
        <dbReference type="RuleBase" id="RU362091"/>
    </source>
</evidence>
<name>A0A9J6P7E2_9CLOT</name>
<dbReference type="RefSeq" id="WP_250861346.1">
    <property type="nucleotide sequence ID" value="NZ_JAGSOJ010000005.1"/>
</dbReference>
<dbReference type="AlphaFoldDB" id="A0A9J6P7E2"/>
<dbReference type="NCBIfam" id="TIGR02121">
    <property type="entry name" value="Na_Pro_sym"/>
    <property type="match status" value="1"/>
</dbReference>
<evidence type="ECO:0000256" key="10">
    <source>
        <dbReference type="ARBA" id="ARBA00023136"/>
    </source>
</evidence>
<comment type="catalytic activity">
    <reaction evidence="12">
        <text>L-proline(in) + Na(+)(in) = L-proline(out) + Na(+)(out)</text>
        <dbReference type="Rhea" id="RHEA:28967"/>
        <dbReference type="ChEBI" id="CHEBI:29101"/>
        <dbReference type="ChEBI" id="CHEBI:60039"/>
    </reaction>
</comment>
<dbReference type="PANTHER" id="PTHR48086:SF3">
    <property type="entry name" value="SODIUM_PROLINE SYMPORTER"/>
    <property type="match status" value="1"/>
</dbReference>
<keyword evidence="7 14" id="KW-1133">Transmembrane helix</keyword>
<dbReference type="PANTHER" id="PTHR48086">
    <property type="entry name" value="SODIUM/PROLINE SYMPORTER-RELATED"/>
    <property type="match status" value="1"/>
</dbReference>
<feature type="transmembrane region" description="Helical" evidence="14">
    <location>
        <begin position="368"/>
        <end position="387"/>
    </location>
</feature>
<keyword evidence="5 14" id="KW-0812">Transmembrane</keyword>
<comment type="caution">
    <text evidence="15">The sequence shown here is derived from an EMBL/GenBank/DDBJ whole genome shotgun (WGS) entry which is preliminary data.</text>
</comment>
<dbReference type="GO" id="GO:0005298">
    <property type="term" value="F:proline:sodium symporter activity"/>
    <property type="evidence" value="ECO:0007669"/>
    <property type="project" value="UniProtKB-UniRule"/>
</dbReference>
<dbReference type="GO" id="GO:0005886">
    <property type="term" value="C:plasma membrane"/>
    <property type="evidence" value="ECO:0007669"/>
    <property type="project" value="UniProtKB-SubCell"/>
</dbReference>
<reference evidence="15" key="1">
    <citation type="journal article" date="2021" name="mSystems">
        <title>Bacteria and Archaea Synergistically Convert Glycine Betaine to Biogenic Methane in the Formosa Cold Seep of the South China Sea.</title>
        <authorList>
            <person name="Li L."/>
            <person name="Zhang W."/>
            <person name="Zhang S."/>
            <person name="Song L."/>
            <person name="Sun Q."/>
            <person name="Zhang H."/>
            <person name="Xiang H."/>
            <person name="Dong X."/>
        </authorList>
    </citation>
    <scope>NUCLEOTIDE SEQUENCE</scope>
    <source>
        <strain evidence="15">ZWT</strain>
    </source>
</reference>
<feature type="transmembrane region" description="Helical" evidence="14">
    <location>
        <begin position="229"/>
        <end position="251"/>
    </location>
</feature>
<feature type="transmembrane region" description="Helical" evidence="14">
    <location>
        <begin position="160"/>
        <end position="185"/>
    </location>
</feature>
<feature type="transmembrane region" description="Helical" evidence="14">
    <location>
        <begin position="68"/>
        <end position="90"/>
    </location>
</feature>
<feature type="transmembrane region" description="Helical" evidence="14">
    <location>
        <begin position="454"/>
        <end position="471"/>
    </location>
</feature>
<feature type="transmembrane region" description="Helical" evidence="14">
    <location>
        <begin position="279"/>
        <end position="302"/>
    </location>
</feature>
<keyword evidence="4 14" id="KW-1003">Cell membrane</keyword>
<evidence type="ECO:0000256" key="4">
    <source>
        <dbReference type="ARBA" id="ARBA00022475"/>
    </source>
</evidence>
<dbReference type="EMBL" id="JAGSOJ010000005">
    <property type="protein sequence ID" value="MCM1992180.1"/>
    <property type="molecule type" value="Genomic_DNA"/>
</dbReference>
<evidence type="ECO:0000256" key="14">
    <source>
        <dbReference type="RuleBase" id="RU366012"/>
    </source>
</evidence>
<evidence type="ECO:0000256" key="12">
    <source>
        <dbReference type="ARBA" id="ARBA00033708"/>
    </source>
</evidence>
<feature type="transmembrane region" description="Helical" evidence="14">
    <location>
        <begin position="399"/>
        <end position="418"/>
    </location>
</feature>
<gene>
    <name evidence="15" type="primary">putP</name>
    <name evidence="15" type="ORF">KDK92_20860</name>
</gene>
<protein>
    <recommendedName>
        <fullName evidence="14">Sodium/proline symporter</fullName>
    </recommendedName>
    <alternativeName>
        <fullName evidence="14">Proline permease</fullName>
    </alternativeName>
</protein>
<keyword evidence="10 14" id="KW-0472">Membrane</keyword>
<evidence type="ECO:0000256" key="6">
    <source>
        <dbReference type="ARBA" id="ARBA00022847"/>
    </source>
</evidence>
<evidence type="ECO:0000256" key="5">
    <source>
        <dbReference type="ARBA" id="ARBA00022692"/>
    </source>
</evidence>
<dbReference type="Gene3D" id="1.20.1730.10">
    <property type="entry name" value="Sodium/glucose cotransporter"/>
    <property type="match status" value="1"/>
</dbReference>
<reference evidence="15" key="2">
    <citation type="submission" date="2021-04" db="EMBL/GenBank/DDBJ databases">
        <authorList>
            <person name="Dong X."/>
        </authorList>
    </citation>
    <scope>NUCLEOTIDE SEQUENCE</scope>
    <source>
        <strain evidence="15">ZWT</strain>
    </source>
</reference>
<dbReference type="InterPro" id="IPR038377">
    <property type="entry name" value="Na/Glc_symporter_sf"/>
</dbReference>